<sequence length="285" mass="32615">MKLQMLTKGQPASNQGRVSPYYVPTGQQHGPMSKSIYPQWNTSSDQFSLRHDINNSINNQDYYVAPNNQSVTRVDGMTVMPTDDLQLVEEHIRPLIKEELRYTIQSKRMARGLPGTVEIEYKAPRPDDVSPHTIEKRERRRERNKVAAAKCRFKKKIVSENLQEESEHLENINLQLKREIQRLQEERQKLIYVFNLHKPTCVIPCKDNDTFMASISGPDTMPNNDKNLPKVPPVSQSYDFAETMSHETRAIDCQTSEWNSPISNSATEYVNLPPSISSQGITTLG</sequence>
<dbReference type="PRINTS" id="PR00042">
    <property type="entry name" value="LEUZIPPRFOS"/>
</dbReference>
<keyword evidence="1" id="KW-0175">Coiled coil</keyword>
<dbReference type="Gene3D" id="1.20.5.170">
    <property type="match status" value="1"/>
</dbReference>
<gene>
    <name evidence="3" type="ORF">CVLEPA_LOCUS28293</name>
</gene>
<accession>A0ABP0GXJ7</accession>
<evidence type="ECO:0000256" key="1">
    <source>
        <dbReference type="SAM" id="Coils"/>
    </source>
</evidence>
<dbReference type="PROSITE" id="PS50217">
    <property type="entry name" value="BZIP"/>
    <property type="match status" value="1"/>
</dbReference>
<dbReference type="SUPFAM" id="SSF57959">
    <property type="entry name" value="Leucine zipper domain"/>
    <property type="match status" value="1"/>
</dbReference>
<evidence type="ECO:0000259" key="2">
    <source>
        <dbReference type="PROSITE" id="PS50217"/>
    </source>
</evidence>
<name>A0ABP0GXJ7_CLALP</name>
<dbReference type="InterPro" id="IPR004827">
    <property type="entry name" value="bZIP"/>
</dbReference>
<evidence type="ECO:0000313" key="4">
    <source>
        <dbReference type="Proteomes" id="UP001642483"/>
    </source>
</evidence>
<feature type="domain" description="BZIP" evidence="2">
    <location>
        <begin position="134"/>
        <end position="190"/>
    </location>
</feature>
<dbReference type="CDD" id="cd14722">
    <property type="entry name" value="bZIP_ATF3"/>
    <property type="match status" value="1"/>
</dbReference>
<dbReference type="PANTHER" id="PTHR23351:SF59">
    <property type="entry name" value="CYCLIC AMP-DEPENDENT TRANSCRIPTION FACTOR ATF-3-LIKE"/>
    <property type="match status" value="1"/>
</dbReference>
<dbReference type="Pfam" id="PF00170">
    <property type="entry name" value="bZIP_1"/>
    <property type="match status" value="1"/>
</dbReference>
<evidence type="ECO:0000313" key="3">
    <source>
        <dbReference type="EMBL" id="CAK8694980.1"/>
    </source>
</evidence>
<feature type="coiled-coil region" evidence="1">
    <location>
        <begin position="159"/>
        <end position="193"/>
    </location>
</feature>
<dbReference type="EMBL" id="CAWYQH010000141">
    <property type="protein sequence ID" value="CAK8694980.1"/>
    <property type="molecule type" value="Genomic_DNA"/>
</dbReference>
<dbReference type="InterPro" id="IPR000837">
    <property type="entry name" value="AP-1"/>
</dbReference>
<proteinExistence type="predicted"/>
<dbReference type="PROSITE" id="PS00036">
    <property type="entry name" value="BZIP_BASIC"/>
    <property type="match status" value="1"/>
</dbReference>
<dbReference type="SMART" id="SM00338">
    <property type="entry name" value="BRLZ"/>
    <property type="match status" value="1"/>
</dbReference>
<keyword evidence="4" id="KW-1185">Reference proteome</keyword>
<organism evidence="3 4">
    <name type="scientific">Clavelina lepadiformis</name>
    <name type="common">Light-bulb sea squirt</name>
    <name type="synonym">Ascidia lepadiformis</name>
    <dbReference type="NCBI Taxonomy" id="159417"/>
    <lineage>
        <taxon>Eukaryota</taxon>
        <taxon>Metazoa</taxon>
        <taxon>Chordata</taxon>
        <taxon>Tunicata</taxon>
        <taxon>Ascidiacea</taxon>
        <taxon>Aplousobranchia</taxon>
        <taxon>Clavelinidae</taxon>
        <taxon>Clavelina</taxon>
    </lineage>
</organism>
<reference evidence="3 4" key="1">
    <citation type="submission" date="2024-02" db="EMBL/GenBank/DDBJ databases">
        <authorList>
            <person name="Daric V."/>
            <person name="Darras S."/>
        </authorList>
    </citation>
    <scope>NUCLEOTIDE SEQUENCE [LARGE SCALE GENOMIC DNA]</scope>
</reference>
<dbReference type="Proteomes" id="UP001642483">
    <property type="component" value="Unassembled WGS sequence"/>
</dbReference>
<dbReference type="InterPro" id="IPR046347">
    <property type="entry name" value="bZIP_sf"/>
</dbReference>
<comment type="caution">
    <text evidence="3">The sequence shown here is derived from an EMBL/GenBank/DDBJ whole genome shotgun (WGS) entry which is preliminary data.</text>
</comment>
<dbReference type="PANTHER" id="PTHR23351">
    <property type="entry name" value="FOS TRANSCRIPTION FACTOR-RELATED"/>
    <property type="match status" value="1"/>
</dbReference>
<protein>
    <recommendedName>
        <fullName evidence="2">BZIP domain-containing protein</fullName>
    </recommendedName>
</protein>